<protein>
    <submittedName>
        <fullName evidence="1">Uncharacterized protein</fullName>
    </submittedName>
</protein>
<name>A0A6J4U7B5_9BACT</name>
<dbReference type="EMBL" id="CADCVN010001682">
    <property type="protein sequence ID" value="CAA9540939.1"/>
    <property type="molecule type" value="Genomic_DNA"/>
</dbReference>
<dbReference type="AlphaFoldDB" id="A0A6J4U7B5"/>
<gene>
    <name evidence="1" type="ORF">AVDCRST_MAG96-4295</name>
</gene>
<organism evidence="1">
    <name type="scientific">uncultured Segetibacter sp</name>
    <dbReference type="NCBI Taxonomy" id="481133"/>
    <lineage>
        <taxon>Bacteria</taxon>
        <taxon>Pseudomonadati</taxon>
        <taxon>Bacteroidota</taxon>
        <taxon>Chitinophagia</taxon>
        <taxon>Chitinophagales</taxon>
        <taxon>Chitinophagaceae</taxon>
        <taxon>Segetibacter</taxon>
        <taxon>environmental samples</taxon>
    </lineage>
</organism>
<evidence type="ECO:0000313" key="1">
    <source>
        <dbReference type="EMBL" id="CAA9540939.1"/>
    </source>
</evidence>
<reference evidence="1" key="1">
    <citation type="submission" date="2020-02" db="EMBL/GenBank/DDBJ databases">
        <authorList>
            <person name="Meier V. D."/>
        </authorList>
    </citation>
    <scope>NUCLEOTIDE SEQUENCE</scope>
    <source>
        <strain evidence="1">AVDCRST_MAG96</strain>
    </source>
</reference>
<accession>A0A6J4U7B5</accession>
<proteinExistence type="predicted"/>
<sequence length="38" mass="4394">MHFRLYRPKAKQRCKPNISAVNEGSIDITYLTTEIIVS</sequence>